<feature type="region of interest" description="Disordered" evidence="1">
    <location>
        <begin position="485"/>
        <end position="561"/>
    </location>
</feature>
<feature type="compositionally biased region" description="Polar residues" evidence="1">
    <location>
        <begin position="226"/>
        <end position="235"/>
    </location>
</feature>
<reference evidence="3" key="2">
    <citation type="journal article" date="2017" name="J. Anim. Genet.">
        <title>Multiple reference genome sequences of hot pepper reveal the massive evolution of plant disease resistance genes by retroduplication.</title>
        <authorList>
            <person name="Kim S."/>
            <person name="Park J."/>
            <person name="Yeom S.-I."/>
            <person name="Kim Y.-M."/>
            <person name="Seo E."/>
            <person name="Kim K.-T."/>
            <person name="Kim M.-S."/>
            <person name="Lee J.M."/>
            <person name="Cheong K."/>
            <person name="Shin H.-S."/>
            <person name="Kim S.-B."/>
            <person name="Han K."/>
            <person name="Lee J."/>
            <person name="Park M."/>
            <person name="Lee H.-A."/>
            <person name="Lee H.-Y."/>
            <person name="Lee Y."/>
            <person name="Oh S."/>
            <person name="Lee J.H."/>
            <person name="Choi E."/>
            <person name="Choi E."/>
            <person name="Lee S.E."/>
            <person name="Jeon J."/>
            <person name="Kim H."/>
            <person name="Choi G."/>
            <person name="Song H."/>
            <person name="Lee J."/>
            <person name="Lee S.-C."/>
            <person name="Kwon J.-K."/>
            <person name="Lee H.-Y."/>
            <person name="Koo N."/>
            <person name="Hong Y."/>
            <person name="Kim R.W."/>
            <person name="Kang W.-H."/>
            <person name="Huh J.H."/>
            <person name="Kang B.-C."/>
            <person name="Yang T.-J."/>
            <person name="Lee Y.-H."/>
            <person name="Bennetzen J.L."/>
            <person name="Choi D."/>
        </authorList>
    </citation>
    <scope>NUCLEOTIDE SEQUENCE [LARGE SCALE GENOMIC DNA]</scope>
    <source>
        <strain evidence="3">cv. PBC81</strain>
    </source>
</reference>
<feature type="compositionally biased region" description="Low complexity" evidence="1">
    <location>
        <begin position="499"/>
        <end position="512"/>
    </location>
</feature>
<evidence type="ECO:0000313" key="2">
    <source>
        <dbReference type="EMBL" id="PHT37601.1"/>
    </source>
</evidence>
<feature type="region of interest" description="Disordered" evidence="1">
    <location>
        <begin position="1"/>
        <end position="78"/>
    </location>
</feature>
<feature type="compositionally biased region" description="Low complexity" evidence="1">
    <location>
        <begin position="54"/>
        <end position="66"/>
    </location>
</feature>
<protein>
    <recommendedName>
        <fullName evidence="4">DUF3527 domain protein</fullName>
    </recommendedName>
</protein>
<feature type="compositionally biased region" description="Basic residues" evidence="1">
    <location>
        <begin position="236"/>
        <end position="247"/>
    </location>
</feature>
<feature type="compositionally biased region" description="Polar residues" evidence="1">
    <location>
        <begin position="545"/>
        <end position="561"/>
    </location>
</feature>
<dbReference type="Proteomes" id="UP000224567">
    <property type="component" value="Unassembled WGS sequence"/>
</dbReference>
<evidence type="ECO:0000256" key="1">
    <source>
        <dbReference type="SAM" id="MobiDB-lite"/>
    </source>
</evidence>
<feature type="compositionally biased region" description="Basic and acidic residues" evidence="1">
    <location>
        <begin position="22"/>
        <end position="41"/>
    </location>
</feature>
<feature type="region of interest" description="Disordered" evidence="1">
    <location>
        <begin position="869"/>
        <end position="890"/>
    </location>
</feature>
<feature type="region of interest" description="Disordered" evidence="1">
    <location>
        <begin position="179"/>
        <end position="202"/>
    </location>
</feature>
<feature type="compositionally biased region" description="Basic residues" evidence="1">
    <location>
        <begin position="1"/>
        <end position="11"/>
    </location>
</feature>
<evidence type="ECO:0008006" key="4">
    <source>
        <dbReference type="Google" id="ProtNLM"/>
    </source>
</evidence>
<accession>A0A2G2VXB0</accession>
<sequence length="890" mass="98114">MGHRLETRRHHESSSAASEIKSSLENRSSKFKDKYKVESTENKPYISRHHDSSKTVNQSVSQSTSSGDHQNQWLGSKENKDDELVKYMSSLPGYLQHAEKGKNIQGRALNFGVLDWERLEKWKYNERMPVNGHRKTLSGSSFVAIRPPTAHAMSSQRKQMPLPPSVRSCEQKLAEPVPGSSSFVAIRPPTAHGMSSQRKQMPLSPSVRSCEQKLTEPAQQFQSEFVKTQDLQTTRCPKKHGKQKQRLRKETPPRRRNSELNIGKYMDLDPVQKMRPDEEDLSWMPVKNGSVPCSHTNSVQDCKSEIKFDNEDNFSSQNCAAEPKNIVLLVPKHCSKISREASQFSKSRTSFDKQPAEVTRMGFSDCSSQASFSGELLAVPHSCPLPASSVTNMESHVKQRQLSNSQEITDLCSSPGQSERIANRSSFDVNCLKHHKSDEELRVPAGTSQRADLDTVEQAVVKGRHPSPNKRFSFSLSRMSRSFSFKETSTVPPPNSTNSIPKSGPAGASSSSDLSNWEKPNAGIRGRSPLRRLLDPLLKPKGVNSAETSPLSNGNSNGNTLPTNHSKHIHLKKHQPSTLQALLQLSLKDGVPFFKLVVDDDGGILAAAVKKLPTSGKGGSGLVYAFYAVHEIKRKSGGWMSHGPKEKSAGFGYKIIGQMEISSSEIQNSSVHDHRSISLQRESVLYSIDCGQVEKQVPDSCQKRELAAIVVMNSSQYKLEGMQQLPTETCETYSDVLVILPGGTHSLPSDGTPSSLLERWRSGGLCDCGGWDVGCKLKILEQDKNCRSQDFLNLLIQGGDRRSKPIFSVAPLKNGLYSVEFDSSVPLLEAFSICVSALTSHKLADIFEIGSQGQKASSDVMRGIKASTTVQGQVPQRYVSSPPPSPVGRI</sequence>
<gene>
    <name evidence="2" type="ORF">CQW23_21174</name>
</gene>
<evidence type="ECO:0000313" key="3">
    <source>
        <dbReference type="Proteomes" id="UP000224567"/>
    </source>
</evidence>
<comment type="caution">
    <text evidence="2">The sequence shown here is derived from an EMBL/GenBank/DDBJ whole genome shotgun (WGS) entry which is preliminary data.</text>
</comment>
<dbReference type="InterPro" id="IPR021916">
    <property type="entry name" value="DUF3527"/>
</dbReference>
<proteinExistence type="predicted"/>
<feature type="region of interest" description="Disordered" evidence="1">
    <location>
        <begin position="226"/>
        <end position="257"/>
    </location>
</feature>
<name>A0A2G2VXB0_CAPBA</name>
<dbReference type="PANTHER" id="PTHR31390:SF12">
    <property type="entry name" value="PUTATIVE (DUF3527)-RELATED"/>
    <property type="match status" value="1"/>
</dbReference>
<dbReference type="PANTHER" id="PTHR31390">
    <property type="entry name" value="EXPRESSED PROTEIN"/>
    <property type="match status" value="1"/>
</dbReference>
<keyword evidence="3" id="KW-1185">Reference proteome</keyword>
<dbReference type="AlphaFoldDB" id="A0A2G2VXB0"/>
<dbReference type="OrthoDB" id="1898655at2759"/>
<dbReference type="EMBL" id="MLFT02000009">
    <property type="protein sequence ID" value="PHT37601.1"/>
    <property type="molecule type" value="Genomic_DNA"/>
</dbReference>
<dbReference type="Pfam" id="PF12043">
    <property type="entry name" value="DUF3527"/>
    <property type="match status" value="2"/>
</dbReference>
<feature type="compositionally biased region" description="Basic and acidic residues" evidence="1">
    <location>
        <begin position="248"/>
        <end position="257"/>
    </location>
</feature>
<reference evidence="2 3" key="1">
    <citation type="journal article" date="2017" name="Genome Biol.">
        <title>New reference genome sequences of hot pepper reveal the massive evolution of plant disease-resistance genes by retroduplication.</title>
        <authorList>
            <person name="Kim S."/>
            <person name="Park J."/>
            <person name="Yeom S.I."/>
            <person name="Kim Y.M."/>
            <person name="Seo E."/>
            <person name="Kim K.T."/>
            <person name="Kim M.S."/>
            <person name="Lee J.M."/>
            <person name="Cheong K."/>
            <person name="Shin H.S."/>
            <person name="Kim S.B."/>
            <person name="Han K."/>
            <person name="Lee J."/>
            <person name="Park M."/>
            <person name="Lee H.A."/>
            <person name="Lee H.Y."/>
            <person name="Lee Y."/>
            <person name="Oh S."/>
            <person name="Lee J.H."/>
            <person name="Choi E."/>
            <person name="Choi E."/>
            <person name="Lee S.E."/>
            <person name="Jeon J."/>
            <person name="Kim H."/>
            <person name="Choi G."/>
            <person name="Song H."/>
            <person name="Lee J."/>
            <person name="Lee S.C."/>
            <person name="Kwon J.K."/>
            <person name="Lee H.Y."/>
            <person name="Koo N."/>
            <person name="Hong Y."/>
            <person name="Kim R.W."/>
            <person name="Kang W.H."/>
            <person name="Huh J.H."/>
            <person name="Kang B.C."/>
            <person name="Yang T.J."/>
            <person name="Lee Y.H."/>
            <person name="Bennetzen J.L."/>
            <person name="Choi D."/>
        </authorList>
    </citation>
    <scope>NUCLEOTIDE SEQUENCE [LARGE SCALE GENOMIC DNA]</scope>
    <source>
        <strain evidence="3">cv. PBC81</strain>
    </source>
</reference>
<dbReference type="STRING" id="33114.A0A2G2VXB0"/>
<organism evidence="2 3">
    <name type="scientific">Capsicum baccatum</name>
    <name type="common">Peruvian pepper</name>
    <dbReference type="NCBI Taxonomy" id="33114"/>
    <lineage>
        <taxon>Eukaryota</taxon>
        <taxon>Viridiplantae</taxon>
        <taxon>Streptophyta</taxon>
        <taxon>Embryophyta</taxon>
        <taxon>Tracheophyta</taxon>
        <taxon>Spermatophyta</taxon>
        <taxon>Magnoliopsida</taxon>
        <taxon>eudicotyledons</taxon>
        <taxon>Gunneridae</taxon>
        <taxon>Pentapetalae</taxon>
        <taxon>asterids</taxon>
        <taxon>lamiids</taxon>
        <taxon>Solanales</taxon>
        <taxon>Solanaceae</taxon>
        <taxon>Solanoideae</taxon>
        <taxon>Capsiceae</taxon>
        <taxon>Capsicum</taxon>
    </lineage>
</organism>
<feature type="compositionally biased region" description="Pro residues" evidence="1">
    <location>
        <begin position="881"/>
        <end position="890"/>
    </location>
</feature>